<organism evidence="3 4">
    <name type="scientific">Pseudacidovorax intermedius</name>
    <dbReference type="NCBI Taxonomy" id="433924"/>
    <lineage>
        <taxon>Bacteria</taxon>
        <taxon>Pseudomonadati</taxon>
        <taxon>Pseudomonadota</taxon>
        <taxon>Betaproteobacteria</taxon>
        <taxon>Burkholderiales</taxon>
        <taxon>Comamonadaceae</taxon>
        <taxon>Pseudacidovorax</taxon>
    </lineage>
</organism>
<evidence type="ECO:0000313" key="4">
    <source>
        <dbReference type="Proteomes" id="UP000255265"/>
    </source>
</evidence>
<evidence type="ECO:0000259" key="2">
    <source>
        <dbReference type="Pfam" id="PF11160"/>
    </source>
</evidence>
<sequence length="69" mass="7388">MTSSLKTGDKVKWDTSQGQTTGKVVRKVTHTAHVAGHEAKASPAHPQYEVKSSKTGKKAIHHADALKKA</sequence>
<feature type="region of interest" description="Disordered" evidence="1">
    <location>
        <begin position="35"/>
        <end position="69"/>
    </location>
</feature>
<keyword evidence="4" id="KW-1185">Reference proteome</keyword>
<feature type="region of interest" description="Disordered" evidence="1">
    <location>
        <begin position="1"/>
        <end position="22"/>
    </location>
</feature>
<dbReference type="OrthoDB" id="71751at2"/>
<proteinExistence type="predicted"/>
<comment type="caution">
    <text evidence="3">The sequence shown here is derived from an EMBL/GenBank/DDBJ whole genome shotgun (WGS) entry which is preliminary data.</text>
</comment>
<dbReference type="Gene3D" id="2.30.30.1060">
    <property type="match status" value="1"/>
</dbReference>
<dbReference type="InterPro" id="IPR021331">
    <property type="entry name" value="Hva1_TUDOR"/>
</dbReference>
<accession>A0A370FB79</accession>
<evidence type="ECO:0000256" key="1">
    <source>
        <dbReference type="SAM" id="MobiDB-lite"/>
    </source>
</evidence>
<protein>
    <submittedName>
        <fullName evidence="3">DUF2945 family protein</fullName>
    </submittedName>
</protein>
<dbReference type="EMBL" id="QQAV01000007">
    <property type="protein sequence ID" value="RDI22658.1"/>
    <property type="molecule type" value="Genomic_DNA"/>
</dbReference>
<evidence type="ECO:0000313" key="3">
    <source>
        <dbReference type="EMBL" id="RDI22658.1"/>
    </source>
</evidence>
<reference evidence="3 4" key="1">
    <citation type="submission" date="2018-07" db="EMBL/GenBank/DDBJ databases">
        <title>Genomic Encyclopedia of Type Strains, Phase IV (KMG-IV): sequencing the most valuable type-strain genomes for metagenomic binning, comparative biology and taxonomic classification.</title>
        <authorList>
            <person name="Goeker M."/>
        </authorList>
    </citation>
    <scope>NUCLEOTIDE SEQUENCE [LARGE SCALE GENOMIC DNA]</scope>
    <source>
        <strain evidence="3 4">DSM 21352</strain>
    </source>
</reference>
<dbReference type="Pfam" id="PF11160">
    <property type="entry name" value="Hva1_TUDOR"/>
    <property type="match status" value="1"/>
</dbReference>
<feature type="domain" description="Hypervirulence associated protein TUDOR" evidence="2">
    <location>
        <begin position="8"/>
        <end position="66"/>
    </location>
</feature>
<dbReference type="Proteomes" id="UP000255265">
    <property type="component" value="Unassembled WGS sequence"/>
</dbReference>
<dbReference type="AlphaFoldDB" id="A0A370FB79"/>
<dbReference type="RefSeq" id="WP_114803656.1">
    <property type="nucleotide sequence ID" value="NZ_QQAV01000007.1"/>
</dbReference>
<gene>
    <name evidence="3" type="ORF">DFR41_10761</name>
</gene>
<name>A0A370FB79_9BURK</name>